<dbReference type="OrthoDB" id="9942326at2759"/>
<dbReference type="Proteomes" id="UP000478052">
    <property type="component" value="Unassembled WGS sequence"/>
</dbReference>
<dbReference type="GO" id="GO:0008237">
    <property type="term" value="F:metallopeptidase activity"/>
    <property type="evidence" value="ECO:0007669"/>
    <property type="project" value="InterPro"/>
</dbReference>
<keyword evidence="1" id="KW-0401">Integrin</keyword>
<keyword evidence="2" id="KW-1185">Reference proteome</keyword>
<dbReference type="EMBL" id="VUJU01009842">
    <property type="protein sequence ID" value="KAF0717284.1"/>
    <property type="molecule type" value="Genomic_DNA"/>
</dbReference>
<reference evidence="1 2" key="1">
    <citation type="submission" date="2019-08" db="EMBL/GenBank/DDBJ databases">
        <title>Whole genome of Aphis craccivora.</title>
        <authorList>
            <person name="Voronova N.V."/>
            <person name="Shulinski R.S."/>
            <person name="Bandarenka Y.V."/>
            <person name="Zhorov D.G."/>
            <person name="Warner D."/>
        </authorList>
    </citation>
    <scope>NUCLEOTIDE SEQUENCE [LARGE SCALE GENOMIC DNA]</scope>
    <source>
        <strain evidence="1">180601</strain>
        <tissue evidence="1">Whole Body</tissue>
    </source>
</reference>
<organism evidence="1 2">
    <name type="scientific">Aphis craccivora</name>
    <name type="common">Cowpea aphid</name>
    <dbReference type="NCBI Taxonomy" id="307492"/>
    <lineage>
        <taxon>Eukaryota</taxon>
        <taxon>Metazoa</taxon>
        <taxon>Ecdysozoa</taxon>
        <taxon>Arthropoda</taxon>
        <taxon>Hexapoda</taxon>
        <taxon>Insecta</taxon>
        <taxon>Pterygota</taxon>
        <taxon>Neoptera</taxon>
        <taxon>Paraneoptera</taxon>
        <taxon>Hemiptera</taxon>
        <taxon>Sternorrhyncha</taxon>
        <taxon>Aphidomorpha</taxon>
        <taxon>Aphidoidea</taxon>
        <taxon>Aphididae</taxon>
        <taxon>Aphidini</taxon>
        <taxon>Aphis</taxon>
        <taxon>Aphis</taxon>
    </lineage>
</organism>
<feature type="non-terminal residue" evidence="1">
    <location>
        <position position="106"/>
    </location>
</feature>
<dbReference type="AlphaFoldDB" id="A0A6G0W398"/>
<evidence type="ECO:0000313" key="2">
    <source>
        <dbReference type="Proteomes" id="UP000478052"/>
    </source>
</evidence>
<comment type="caution">
    <text evidence="1">The sequence shown here is derived from an EMBL/GenBank/DDBJ whole genome shotgun (WGS) entry which is preliminary data.</text>
</comment>
<accession>A0A6G0W398</accession>
<gene>
    <name evidence="1" type="ORF">FWK35_00037256</name>
</gene>
<evidence type="ECO:0000313" key="1">
    <source>
        <dbReference type="EMBL" id="KAF0717284.1"/>
    </source>
</evidence>
<dbReference type="GO" id="GO:0007229">
    <property type="term" value="P:integrin-mediated signaling pathway"/>
    <property type="evidence" value="ECO:0007669"/>
    <property type="project" value="UniProtKB-KW"/>
</dbReference>
<protein>
    <submittedName>
        <fullName evidence="1">A disintegrin and metalloproteinase with thrombospondin motifs adt-2-like</fullName>
    </submittedName>
</protein>
<dbReference type="InterPro" id="IPR024079">
    <property type="entry name" value="MetalloPept_cat_dom_sf"/>
</dbReference>
<dbReference type="SUPFAM" id="SSF55486">
    <property type="entry name" value="Metalloproteases ('zincins'), catalytic domain"/>
    <property type="match status" value="1"/>
</dbReference>
<sequence length="106" mass="11967">MHHDGNTNNCPKEGFIMSPSRGITGELLWSECSAQVAKNLNNFECLFKQSSSRHSTTVQKLNHNKFEDKPGQAWDAKKQCELLLLDSDARVMSTETNLDSSRQQPE</sequence>
<proteinExistence type="predicted"/>
<dbReference type="Gene3D" id="3.40.390.10">
    <property type="entry name" value="Collagenase (Catalytic Domain)"/>
    <property type="match status" value="1"/>
</dbReference>
<name>A0A6G0W398_APHCR</name>